<evidence type="ECO:0000256" key="1">
    <source>
        <dbReference type="SAM" id="MobiDB-lite"/>
    </source>
</evidence>
<reference evidence="2" key="2">
    <citation type="journal article" date="2021" name="Genome Biol. Evol.">
        <title>Developing a high-quality reference genome for a parasitic bivalve with doubly uniparental inheritance (Bivalvia: Unionida).</title>
        <authorList>
            <person name="Smith C.H."/>
        </authorList>
    </citation>
    <scope>NUCLEOTIDE SEQUENCE</scope>
    <source>
        <strain evidence="2">CHS0354</strain>
        <tissue evidence="2">Mantle</tissue>
    </source>
</reference>
<sequence>MLFSRPDITFYCADNIVSFSGLLQKEISRVETSGLLQKEISKDKPPLPHETDKVIKSTPNQFDNRNESLPSSATVNETQTNSNVKNPQGTEDTESLMPEVDKDYVGRYFEKIQSVSNLRQNDAVSRMNSIEDNPAKPNEVINVAIPREPESGVPPSLSPSETENNLQIETLATEDMSHKHLQELYMIHSPPLDPFISSSREDSFLRQNDPLFVPTSSTSSTFMRFPESEAMLQRQRMTTPLPNPYDRNFQSLHSTLPQPNSASPVLHRSNAMSHHVMKSISHNLVRSGGSTPHWGNAAFLQRPLDQQAGSSPSLFPKDSYLSSRDFMFNLSQSVAERNMFSSLSSPQTQQSDLPHDTFQLDRFGLGTYFGSHGYPASPSLPVDYTRTAHSSTQKTLDETYRQATPGMSDFRTLPQSSSTDMFGSINMNSSFNFEKYMYHRDPYHSQHITDNTNSAFFTHGVPPQHAMFGRDYAHRTFYPQNNPYSFVNMNDKQYTAAAASAKLTHTNSSGSSTEKDFVPRPSTAAPESQIQDPYRHHTMLYNMMNRYFE</sequence>
<protein>
    <submittedName>
        <fullName evidence="2">Uncharacterized protein</fullName>
    </submittedName>
</protein>
<evidence type="ECO:0000313" key="3">
    <source>
        <dbReference type="Proteomes" id="UP001195483"/>
    </source>
</evidence>
<dbReference type="Proteomes" id="UP001195483">
    <property type="component" value="Unassembled WGS sequence"/>
</dbReference>
<dbReference type="EMBL" id="JAEAOA010000355">
    <property type="protein sequence ID" value="KAK3587567.1"/>
    <property type="molecule type" value="Genomic_DNA"/>
</dbReference>
<keyword evidence="3" id="KW-1185">Reference proteome</keyword>
<organism evidence="2 3">
    <name type="scientific">Potamilus streckersoni</name>
    <dbReference type="NCBI Taxonomy" id="2493646"/>
    <lineage>
        <taxon>Eukaryota</taxon>
        <taxon>Metazoa</taxon>
        <taxon>Spiralia</taxon>
        <taxon>Lophotrochozoa</taxon>
        <taxon>Mollusca</taxon>
        <taxon>Bivalvia</taxon>
        <taxon>Autobranchia</taxon>
        <taxon>Heteroconchia</taxon>
        <taxon>Palaeoheterodonta</taxon>
        <taxon>Unionida</taxon>
        <taxon>Unionoidea</taxon>
        <taxon>Unionidae</taxon>
        <taxon>Ambleminae</taxon>
        <taxon>Lampsilini</taxon>
        <taxon>Potamilus</taxon>
    </lineage>
</organism>
<feature type="region of interest" description="Disordered" evidence="1">
    <location>
        <begin position="504"/>
        <end position="528"/>
    </location>
</feature>
<accession>A0AAE0VSJ0</accession>
<feature type="compositionally biased region" description="Polar residues" evidence="1">
    <location>
        <begin position="57"/>
        <end position="90"/>
    </location>
</feature>
<reference evidence="2" key="1">
    <citation type="journal article" date="2021" name="Genome Biol. Evol.">
        <title>A High-Quality Reference Genome for a Parasitic Bivalve with Doubly Uniparental Inheritance (Bivalvia: Unionida).</title>
        <authorList>
            <person name="Smith C.H."/>
        </authorList>
    </citation>
    <scope>NUCLEOTIDE SEQUENCE</scope>
    <source>
        <strain evidence="2">CHS0354</strain>
    </source>
</reference>
<feature type="compositionally biased region" description="Basic and acidic residues" evidence="1">
    <location>
        <begin position="40"/>
        <end position="55"/>
    </location>
</feature>
<name>A0AAE0VSJ0_9BIVA</name>
<reference evidence="2" key="3">
    <citation type="submission" date="2023-05" db="EMBL/GenBank/DDBJ databases">
        <authorList>
            <person name="Smith C.H."/>
        </authorList>
    </citation>
    <scope>NUCLEOTIDE SEQUENCE</scope>
    <source>
        <strain evidence="2">CHS0354</strain>
        <tissue evidence="2">Mantle</tissue>
    </source>
</reference>
<feature type="region of interest" description="Disordered" evidence="1">
    <location>
        <begin position="40"/>
        <end position="97"/>
    </location>
</feature>
<proteinExistence type="predicted"/>
<comment type="caution">
    <text evidence="2">The sequence shown here is derived from an EMBL/GenBank/DDBJ whole genome shotgun (WGS) entry which is preliminary data.</text>
</comment>
<evidence type="ECO:0000313" key="2">
    <source>
        <dbReference type="EMBL" id="KAK3587567.1"/>
    </source>
</evidence>
<gene>
    <name evidence="2" type="ORF">CHS0354_004857</name>
</gene>
<dbReference type="AlphaFoldDB" id="A0AAE0VSJ0"/>